<comment type="caution">
    <text evidence="2">The sequence shown here is derived from an EMBL/GenBank/DDBJ whole genome shotgun (WGS) entry which is preliminary data.</text>
</comment>
<dbReference type="OrthoDB" id="9807923at2"/>
<dbReference type="Gene3D" id="3.30.530.20">
    <property type="match status" value="1"/>
</dbReference>
<proteinExistence type="predicted"/>
<keyword evidence="3" id="KW-1185">Reference proteome</keyword>
<dbReference type="InterPro" id="IPR019587">
    <property type="entry name" value="Polyketide_cyclase/dehydratase"/>
</dbReference>
<dbReference type="InterPro" id="IPR023393">
    <property type="entry name" value="START-like_dom_sf"/>
</dbReference>
<protein>
    <submittedName>
        <fullName evidence="2">Polyketide cyclase/dehydrase/lipid transport protein</fullName>
    </submittedName>
</protein>
<dbReference type="RefSeq" id="WP_133944077.1">
    <property type="nucleotide sequence ID" value="NZ_SOEO01000002.1"/>
</dbReference>
<evidence type="ECO:0000256" key="1">
    <source>
        <dbReference type="SAM" id="Phobius"/>
    </source>
</evidence>
<evidence type="ECO:0000313" key="2">
    <source>
        <dbReference type="EMBL" id="TDX84029.1"/>
    </source>
</evidence>
<dbReference type="EMBL" id="SOEO01000002">
    <property type="protein sequence ID" value="TDX84029.1"/>
    <property type="molecule type" value="Genomic_DNA"/>
</dbReference>
<evidence type="ECO:0000313" key="3">
    <source>
        <dbReference type="Proteomes" id="UP000295313"/>
    </source>
</evidence>
<keyword evidence="1" id="KW-0812">Transmembrane</keyword>
<dbReference type="Pfam" id="PF10604">
    <property type="entry name" value="Polyketide_cyc2"/>
    <property type="match status" value="1"/>
</dbReference>
<keyword evidence="1" id="KW-1133">Transmembrane helix</keyword>
<dbReference type="Proteomes" id="UP000295313">
    <property type="component" value="Unassembled WGS sequence"/>
</dbReference>
<accession>A0A4R8I625</accession>
<dbReference type="AlphaFoldDB" id="A0A4R8I625"/>
<gene>
    <name evidence="2" type="ORF">B0I22_1621</name>
</gene>
<name>A0A4R8I625_9FLAO</name>
<feature type="transmembrane region" description="Helical" evidence="1">
    <location>
        <begin position="7"/>
        <end position="26"/>
    </location>
</feature>
<reference evidence="2 3" key="1">
    <citation type="submission" date="2019-03" db="EMBL/GenBank/DDBJ databases">
        <title>Genomic Encyclopedia of Type Strains, Phase III (KMG-III): the genomes of soil and plant-associated and newly described type strains.</title>
        <authorList>
            <person name="Whitman W."/>
        </authorList>
    </citation>
    <scope>NUCLEOTIDE SEQUENCE [LARGE SCALE GENOMIC DNA]</scope>
    <source>
        <strain evidence="2 3">CGMCC 1.12802</strain>
    </source>
</reference>
<dbReference type="SUPFAM" id="SSF55961">
    <property type="entry name" value="Bet v1-like"/>
    <property type="match status" value="1"/>
</dbReference>
<organism evidence="2 3">
    <name type="scientific">Epilithonimonas xixisoli</name>
    <dbReference type="NCBI Taxonomy" id="1476462"/>
    <lineage>
        <taxon>Bacteria</taxon>
        <taxon>Pseudomonadati</taxon>
        <taxon>Bacteroidota</taxon>
        <taxon>Flavobacteriia</taxon>
        <taxon>Flavobacteriales</taxon>
        <taxon>Weeksellaceae</taxon>
        <taxon>Chryseobacterium group</taxon>
        <taxon>Epilithonimonas</taxon>
    </lineage>
</organism>
<keyword evidence="1" id="KW-0472">Membrane</keyword>
<sequence length="176" mass="19815">MKKFLKIIGVILAIFVAYCAIAMLFFDSKCHNEQSIVINAPKEKVWQNANSLKAFNNWNPWMKYDPNVVVTYKGTSGEVGDSYHWKGNDDVGEGEQTVTSIVPMEKISSDMHFIKPMEDDATSDLIFASEGAGTKVTWSLDYEVETVFKPLKPVMTWEMNKSFSEGLGKLKALSEK</sequence>
<dbReference type="CDD" id="cd07818">
    <property type="entry name" value="SRPBCC_1"/>
    <property type="match status" value="1"/>
</dbReference>